<dbReference type="EMBL" id="BRXY01000143">
    <property type="protein sequence ID" value="GMH70843.1"/>
    <property type="molecule type" value="Genomic_DNA"/>
</dbReference>
<feature type="domain" description="Cyclic nucleotide-binding" evidence="14">
    <location>
        <begin position="31"/>
        <end position="149"/>
    </location>
</feature>
<dbReference type="InterPro" id="IPR018490">
    <property type="entry name" value="cNMP-bd_dom_sf"/>
</dbReference>
<dbReference type="PROSITE" id="PS50222">
    <property type="entry name" value="EF_HAND_2"/>
    <property type="match status" value="2"/>
</dbReference>
<keyword evidence="7" id="KW-0106">Calcium</keyword>
<dbReference type="Pfam" id="PF00027">
    <property type="entry name" value="cNMP_binding"/>
    <property type="match status" value="1"/>
</dbReference>
<comment type="subcellular location">
    <subcellularLocation>
        <location evidence="1">Mitochondrion inner membrane</location>
        <topology evidence="1">Multi-pass membrane protein</topology>
    </subcellularLocation>
</comment>
<dbReference type="PROSITE" id="PS50042">
    <property type="entry name" value="CNMP_BINDING_3"/>
    <property type="match status" value="1"/>
</dbReference>
<evidence type="ECO:0000256" key="6">
    <source>
        <dbReference type="ARBA" id="ARBA00022792"/>
    </source>
</evidence>
<feature type="repeat" description="Solcar" evidence="12">
    <location>
        <begin position="756"/>
        <end position="844"/>
    </location>
</feature>
<evidence type="ECO:0000256" key="3">
    <source>
        <dbReference type="ARBA" id="ARBA00022448"/>
    </source>
</evidence>
<evidence type="ECO:0000256" key="12">
    <source>
        <dbReference type="PROSITE-ProRule" id="PRU00282"/>
    </source>
</evidence>
<dbReference type="InterPro" id="IPR002048">
    <property type="entry name" value="EF_hand_dom"/>
</dbReference>
<protein>
    <recommendedName>
        <fullName evidence="18">Calmodulin</fullName>
    </recommendedName>
</protein>
<evidence type="ECO:0000256" key="9">
    <source>
        <dbReference type="ARBA" id="ARBA00023128"/>
    </source>
</evidence>
<dbReference type="SMART" id="SM00100">
    <property type="entry name" value="cNMP"/>
    <property type="match status" value="1"/>
</dbReference>
<dbReference type="InterPro" id="IPR000595">
    <property type="entry name" value="cNMP-bd_dom"/>
</dbReference>
<dbReference type="GO" id="GO:0015183">
    <property type="term" value="F:L-aspartate transmembrane transporter activity"/>
    <property type="evidence" value="ECO:0007669"/>
    <property type="project" value="TreeGrafter"/>
</dbReference>
<evidence type="ECO:0000256" key="11">
    <source>
        <dbReference type="ARBA" id="ARBA00038674"/>
    </source>
</evidence>
<keyword evidence="8" id="KW-1133">Transmembrane helix</keyword>
<feature type="compositionally biased region" description="Polar residues" evidence="13">
    <location>
        <begin position="522"/>
        <end position="533"/>
    </location>
</feature>
<comment type="similarity">
    <text evidence="2">Belongs to the mitochondrial carrier (TC 2.A.29) family.</text>
</comment>
<accession>A0A9W7EC67</accession>
<keyword evidence="9" id="KW-0496">Mitochondrion</keyword>
<organism evidence="16 17">
    <name type="scientific">Triparma strigata</name>
    <dbReference type="NCBI Taxonomy" id="1606541"/>
    <lineage>
        <taxon>Eukaryota</taxon>
        <taxon>Sar</taxon>
        <taxon>Stramenopiles</taxon>
        <taxon>Ochrophyta</taxon>
        <taxon>Bolidophyceae</taxon>
        <taxon>Parmales</taxon>
        <taxon>Triparmaceae</taxon>
        <taxon>Triparma</taxon>
    </lineage>
</organism>
<evidence type="ECO:0008006" key="18">
    <source>
        <dbReference type="Google" id="ProtNLM"/>
    </source>
</evidence>
<dbReference type="Gene3D" id="1.10.238.10">
    <property type="entry name" value="EF-hand"/>
    <property type="match status" value="1"/>
</dbReference>
<evidence type="ECO:0000256" key="1">
    <source>
        <dbReference type="ARBA" id="ARBA00004448"/>
    </source>
</evidence>
<feature type="repeat" description="Solcar" evidence="12">
    <location>
        <begin position="655"/>
        <end position="748"/>
    </location>
</feature>
<dbReference type="InterPro" id="IPR051028">
    <property type="entry name" value="Mito_Solute_Carrier"/>
</dbReference>
<dbReference type="FunFam" id="1.50.40.10:FF:000004">
    <property type="entry name" value="Calcium-binding mitochondrial carrier protein Aralar1"/>
    <property type="match status" value="1"/>
</dbReference>
<keyword evidence="4 12" id="KW-0812">Transmembrane</keyword>
<reference evidence="17" key="1">
    <citation type="journal article" date="2023" name="Commun. Biol.">
        <title>Genome analysis of Parmales, the sister group of diatoms, reveals the evolutionary specialization of diatoms from phago-mixotrophs to photoautotrophs.</title>
        <authorList>
            <person name="Ban H."/>
            <person name="Sato S."/>
            <person name="Yoshikawa S."/>
            <person name="Yamada K."/>
            <person name="Nakamura Y."/>
            <person name="Ichinomiya M."/>
            <person name="Sato N."/>
            <person name="Blanc-Mathieu R."/>
            <person name="Endo H."/>
            <person name="Kuwata A."/>
            <person name="Ogata H."/>
        </authorList>
    </citation>
    <scope>NUCLEOTIDE SEQUENCE [LARGE SCALE GENOMIC DNA]</scope>
    <source>
        <strain evidence="17">NIES 3701</strain>
    </source>
</reference>
<evidence type="ECO:0000256" key="7">
    <source>
        <dbReference type="ARBA" id="ARBA00022837"/>
    </source>
</evidence>
<evidence type="ECO:0000313" key="16">
    <source>
        <dbReference type="EMBL" id="GMH70843.1"/>
    </source>
</evidence>
<dbReference type="Pfam" id="PF00153">
    <property type="entry name" value="Mito_carr"/>
    <property type="match status" value="3"/>
</dbReference>
<comment type="caution">
    <text evidence="16">The sequence shown here is derived from an EMBL/GenBank/DDBJ whole genome shotgun (WGS) entry which is preliminary data.</text>
</comment>
<feature type="repeat" description="Solcar" evidence="12">
    <location>
        <begin position="552"/>
        <end position="642"/>
    </location>
</feature>
<dbReference type="PANTHER" id="PTHR45678:SF9">
    <property type="entry name" value="CALCIUM-BINDING MITOCHONDRIAL CARRIER PROTEIN ARALAR1"/>
    <property type="match status" value="1"/>
</dbReference>
<dbReference type="InterPro" id="IPR014710">
    <property type="entry name" value="RmlC-like_jellyroll"/>
</dbReference>
<dbReference type="InterPro" id="IPR018108">
    <property type="entry name" value="MCP_transmembrane"/>
</dbReference>
<evidence type="ECO:0000256" key="13">
    <source>
        <dbReference type="SAM" id="MobiDB-lite"/>
    </source>
</evidence>
<dbReference type="GO" id="GO:0005743">
    <property type="term" value="C:mitochondrial inner membrane"/>
    <property type="evidence" value="ECO:0007669"/>
    <property type="project" value="UniProtKB-SubCell"/>
</dbReference>
<sequence>MKEKRYNDASEYDVTAEDLILIKKALHRSSFFTCLDSEQLSNFAKASRLVTYKPGDAVIEEGAKGQNLYVIVKGSAEIYVSDEKGPSPMAWERGKLISKLGPGRLFGEGSVLFDRLRSATVVSSTERDESRENNNDLTCLMVSKDVFYKKVIRSENMCNMFNDLLKETKEGTKGTVSPNTSSPLNKVSEPHITMDDFIRGVVSTDSDVSNSPLKRLKVQNTYNILRRTDDGYQRINLDDFCLFYMLMSRPDPQVDIAFLMMDQNRTGHVSKSDFGKYMGTYFDMDCDFVRLFFGNGQVIRVNEFSQFLVELQKEIGRQAFIKATKTKGDKYGYIPASAFIDILKTSCGWRLPRGIVERLESLYLHDPMRSAQLTALAAVQAEKLKGSNTEEAAARASEAILENVASKSAGLGGRAFNYADFMAVQDVLSFLPGICSLVDQCYKIKKETISPDDFKVAARTMLGGRMSRKQVDFIFQIFDLDADGFISPADTVSVAGVDFIHALVPVKGREGKLTFAPPPDYSQISSRNSLRHSANQHKHQKPEPKTFSEMLINFFEHFALGAIAGGIGAFAVYPIDLVKTRLQNQRIVPGQPPMYANSIDCFKKVLKADGPTGLYSGLLPQLVGVAPEKALKLTVNDMLRSWFSVHDDDSGIDTIHLPLEVLSGAGAGASQVIVTNPLEIVKIRLQMQGENVKMALDAGKPPPPMKSAVQICSDLGLFGLYKGAGACFLRDIPFSAIYFPAYAASKRWLCEDSEKTTALNLLIAGAAAGVPAAFLTTPADVIKTRLQVVARSGEKKYSGFNDCIKRIAKEEGLSAFFKGGPMRVFRSSPQFGITLLAYETLSNLLSDDKEKRPTAPPTNAPVRRKDMESAFGYGNSSAFSNAVDTSNLLGFLDLTRGGKK</sequence>
<name>A0A9W7EC67_9STRA</name>
<dbReference type="GO" id="GO:0005509">
    <property type="term" value="F:calcium ion binding"/>
    <property type="evidence" value="ECO:0007669"/>
    <property type="project" value="InterPro"/>
</dbReference>
<dbReference type="Pfam" id="PF13833">
    <property type="entry name" value="EF-hand_8"/>
    <property type="match status" value="1"/>
</dbReference>
<dbReference type="SUPFAM" id="SSF47473">
    <property type="entry name" value="EF-hand"/>
    <property type="match status" value="2"/>
</dbReference>
<dbReference type="PANTHER" id="PTHR45678">
    <property type="entry name" value="MITOCHONDRIAL 2-OXODICARBOXYLATE CARRIER 1-RELATED"/>
    <property type="match status" value="1"/>
</dbReference>
<dbReference type="PROSITE" id="PS00889">
    <property type="entry name" value="CNMP_BINDING_2"/>
    <property type="match status" value="1"/>
</dbReference>
<dbReference type="CDD" id="cd00038">
    <property type="entry name" value="CAP_ED"/>
    <property type="match status" value="1"/>
</dbReference>
<keyword evidence="10 12" id="KW-0472">Membrane</keyword>
<dbReference type="GO" id="GO:0005313">
    <property type="term" value="F:L-glutamate transmembrane transporter activity"/>
    <property type="evidence" value="ECO:0007669"/>
    <property type="project" value="TreeGrafter"/>
</dbReference>
<dbReference type="SUPFAM" id="SSF51206">
    <property type="entry name" value="cAMP-binding domain-like"/>
    <property type="match status" value="1"/>
</dbReference>
<comment type="subunit">
    <text evidence="11">Homodimer (via N-terminus).</text>
</comment>
<dbReference type="Gene3D" id="2.60.120.10">
    <property type="entry name" value="Jelly Rolls"/>
    <property type="match status" value="1"/>
</dbReference>
<evidence type="ECO:0000256" key="2">
    <source>
        <dbReference type="ARBA" id="ARBA00006375"/>
    </source>
</evidence>
<dbReference type="InterPro" id="IPR018247">
    <property type="entry name" value="EF_Hand_1_Ca_BS"/>
</dbReference>
<dbReference type="PROSITE" id="PS50920">
    <property type="entry name" value="SOLCAR"/>
    <property type="match status" value="3"/>
</dbReference>
<evidence type="ECO:0000259" key="15">
    <source>
        <dbReference type="PROSITE" id="PS50222"/>
    </source>
</evidence>
<keyword evidence="17" id="KW-1185">Reference proteome</keyword>
<dbReference type="Proteomes" id="UP001165085">
    <property type="component" value="Unassembled WGS sequence"/>
</dbReference>
<evidence type="ECO:0000256" key="8">
    <source>
        <dbReference type="ARBA" id="ARBA00022989"/>
    </source>
</evidence>
<evidence type="ECO:0000313" key="17">
    <source>
        <dbReference type="Proteomes" id="UP001165085"/>
    </source>
</evidence>
<dbReference type="PROSITE" id="PS00888">
    <property type="entry name" value="CNMP_BINDING_1"/>
    <property type="match status" value="1"/>
</dbReference>
<dbReference type="Gene3D" id="1.50.40.10">
    <property type="entry name" value="Mitochondrial carrier domain"/>
    <property type="match status" value="1"/>
</dbReference>
<dbReference type="GO" id="GO:0043490">
    <property type="term" value="P:malate-aspartate shuttle"/>
    <property type="evidence" value="ECO:0007669"/>
    <property type="project" value="TreeGrafter"/>
</dbReference>
<keyword evidence="3" id="KW-0813">Transport</keyword>
<evidence type="ECO:0000256" key="4">
    <source>
        <dbReference type="ARBA" id="ARBA00022692"/>
    </source>
</evidence>
<evidence type="ECO:0000256" key="10">
    <source>
        <dbReference type="ARBA" id="ARBA00023136"/>
    </source>
</evidence>
<evidence type="ECO:0000256" key="5">
    <source>
        <dbReference type="ARBA" id="ARBA00022737"/>
    </source>
</evidence>
<gene>
    <name evidence="16" type="ORF">TrST_g2623</name>
</gene>
<dbReference type="PRINTS" id="PR00926">
    <property type="entry name" value="MITOCARRIER"/>
</dbReference>
<evidence type="ECO:0000259" key="14">
    <source>
        <dbReference type="PROSITE" id="PS50042"/>
    </source>
</evidence>
<dbReference type="PROSITE" id="PS00018">
    <property type="entry name" value="EF_HAND_1"/>
    <property type="match status" value="1"/>
</dbReference>
<dbReference type="OrthoDB" id="2161at2759"/>
<keyword evidence="6" id="KW-0999">Mitochondrion inner membrane</keyword>
<dbReference type="InterPro" id="IPR002067">
    <property type="entry name" value="MCP"/>
</dbReference>
<dbReference type="InterPro" id="IPR018488">
    <property type="entry name" value="cNMP-bd_CS"/>
</dbReference>
<proteinExistence type="inferred from homology"/>
<dbReference type="InterPro" id="IPR023395">
    <property type="entry name" value="MCP_dom_sf"/>
</dbReference>
<feature type="domain" description="EF-hand" evidence="15">
    <location>
        <begin position="466"/>
        <end position="501"/>
    </location>
</feature>
<dbReference type="InterPro" id="IPR011992">
    <property type="entry name" value="EF-hand-dom_pair"/>
</dbReference>
<feature type="region of interest" description="Disordered" evidence="13">
    <location>
        <begin position="514"/>
        <end position="543"/>
    </location>
</feature>
<dbReference type="SUPFAM" id="SSF103506">
    <property type="entry name" value="Mitochondrial carrier"/>
    <property type="match status" value="1"/>
</dbReference>
<keyword evidence="5" id="KW-0677">Repeat</keyword>
<dbReference type="AlphaFoldDB" id="A0A9W7EC67"/>
<feature type="domain" description="EF-hand" evidence="15">
    <location>
        <begin position="249"/>
        <end position="284"/>
    </location>
</feature>